<evidence type="ECO:0000313" key="1">
    <source>
        <dbReference type="EMBL" id="AVP96585.1"/>
    </source>
</evidence>
<evidence type="ECO:0000313" key="2">
    <source>
        <dbReference type="Proteomes" id="UP000241074"/>
    </source>
</evidence>
<dbReference type="SUPFAM" id="SSF51161">
    <property type="entry name" value="Trimeric LpxA-like enzymes"/>
    <property type="match status" value="1"/>
</dbReference>
<dbReference type="OrthoDB" id="9803036at2"/>
<dbReference type="EMBL" id="CP027860">
    <property type="protein sequence ID" value="AVP96585.1"/>
    <property type="molecule type" value="Genomic_DNA"/>
</dbReference>
<proteinExistence type="predicted"/>
<sequence>MSTSIRPYKGQLPRLAAGVYVDPAAVVIGDVEVGEDASIWPMCVVRGDVHYIRIGARTNIQDGAILHVTHDGPVTAGGFPLLIGADVTVGHGAILHACTIEDACLIGMGATVLDGARVMTHGFVGAGCLVPPGKVVQSGEMWLGNPGKCVRRLGDKEIEMLYYSAKHYVRLKNEYLQG</sequence>
<accession>A0A2P1PP39</accession>
<dbReference type="InterPro" id="IPR011004">
    <property type="entry name" value="Trimer_LpxA-like_sf"/>
</dbReference>
<dbReference type="PANTHER" id="PTHR13061:SF56">
    <property type="entry name" value="PROTEIN YRDA"/>
    <property type="match status" value="1"/>
</dbReference>
<dbReference type="InterPro" id="IPR050484">
    <property type="entry name" value="Transf_Hexapept/Carb_Anhydrase"/>
</dbReference>
<organism evidence="1 2">
    <name type="scientific">Ahniella affigens</name>
    <dbReference type="NCBI Taxonomy" id="2021234"/>
    <lineage>
        <taxon>Bacteria</taxon>
        <taxon>Pseudomonadati</taxon>
        <taxon>Pseudomonadota</taxon>
        <taxon>Gammaproteobacteria</taxon>
        <taxon>Lysobacterales</taxon>
        <taxon>Rhodanobacteraceae</taxon>
        <taxon>Ahniella</taxon>
    </lineage>
</organism>
<dbReference type="Proteomes" id="UP000241074">
    <property type="component" value="Chromosome"/>
</dbReference>
<dbReference type="RefSeq" id="WP_106890513.1">
    <property type="nucleotide sequence ID" value="NZ_CP027860.1"/>
</dbReference>
<dbReference type="AlphaFoldDB" id="A0A2P1PP39"/>
<keyword evidence="2" id="KW-1185">Reference proteome</keyword>
<dbReference type="InterPro" id="IPR047324">
    <property type="entry name" value="LbH_gamma_CA-like"/>
</dbReference>
<name>A0A2P1PP39_9GAMM</name>
<dbReference type="PANTHER" id="PTHR13061">
    <property type="entry name" value="DYNACTIN SUBUNIT P25"/>
    <property type="match status" value="1"/>
</dbReference>
<gene>
    <name evidence="1" type="ORF">C7S18_04925</name>
</gene>
<reference evidence="1 2" key="1">
    <citation type="submission" date="2018-03" db="EMBL/GenBank/DDBJ databases">
        <title>Ahniella affigens gen. nov., sp. nov., a gammaproteobacterium isolated from sandy soil near a stream.</title>
        <authorList>
            <person name="Ko Y."/>
            <person name="Kim J.-H."/>
        </authorList>
    </citation>
    <scope>NUCLEOTIDE SEQUENCE [LARGE SCALE GENOMIC DNA]</scope>
    <source>
        <strain evidence="1 2">D13</strain>
    </source>
</reference>
<protein>
    <submittedName>
        <fullName evidence="1">Gamma carbonic anhydrase family protein</fullName>
    </submittedName>
</protein>
<dbReference type="CDD" id="cd04645">
    <property type="entry name" value="LbH_gamma_CA_like"/>
    <property type="match status" value="1"/>
</dbReference>
<dbReference type="Gene3D" id="2.160.10.10">
    <property type="entry name" value="Hexapeptide repeat proteins"/>
    <property type="match status" value="1"/>
</dbReference>
<dbReference type="KEGG" id="xba:C7S18_04925"/>
<reference evidence="1 2" key="2">
    <citation type="submission" date="2018-03" db="EMBL/GenBank/DDBJ databases">
        <authorList>
            <person name="Keele B.F."/>
        </authorList>
    </citation>
    <scope>NUCLEOTIDE SEQUENCE [LARGE SCALE GENOMIC DNA]</scope>
    <source>
        <strain evidence="1 2">D13</strain>
    </source>
</reference>